<evidence type="ECO:0000313" key="15">
    <source>
        <dbReference type="EMBL" id="EFX77934.1"/>
    </source>
</evidence>
<keyword evidence="3" id="KW-0813">Transport</keyword>
<dbReference type="AlphaFoldDB" id="E9GR23"/>
<dbReference type="STRING" id="6669.E9GR23"/>
<feature type="transmembrane region" description="Helical" evidence="12">
    <location>
        <begin position="272"/>
        <end position="290"/>
    </location>
</feature>
<feature type="domain" description="Ionotropic glutamate receptor C-terminal" evidence="13">
    <location>
        <begin position="104"/>
        <end position="306"/>
    </location>
</feature>
<evidence type="ECO:0000256" key="12">
    <source>
        <dbReference type="SAM" id="Phobius"/>
    </source>
</evidence>
<evidence type="ECO:0000256" key="3">
    <source>
        <dbReference type="ARBA" id="ARBA00022448"/>
    </source>
</evidence>
<keyword evidence="16" id="KW-1185">Reference proteome</keyword>
<dbReference type="PANTHER" id="PTHR18966">
    <property type="entry name" value="IONOTROPIC GLUTAMATE RECEPTOR"/>
    <property type="match status" value="1"/>
</dbReference>
<sequence>MCGLMSILAGRRWNSTLTIGHWHSWKKDGLDIQDIVWPGHSHVPPENGPDKFHLKVAFLEEPPFISIVPPDPVSGRYPVSHGVPCRVGNHVPLNGETDPGLFPARNVTQCCSGFCIDLLEKFSDDLGFTYELIRVDDPKYGTHQNGRWNGLMGALANRRVDMVMTSLTVNAEREHVADFKIPFMEAGIAILVAKRTGIISPTAFLVRCCFSVGPHRAVRYGILASRRRRCHSSIAALAIFLFKWLSPSGYNMQASVNIDCPKGFTSRFISNVWATFAVVFLAIYTANLAANMITREEFYDLSGVEDPRLMSPKSHEPPFRFGTVSNTHTEATILRHYKEMHYHMRNYNLNEIRAGIKAVKRG</sequence>
<dbReference type="OrthoDB" id="5984008at2759"/>
<gene>
    <name evidence="15" type="ORF">DAPPUDRAFT_105549</name>
</gene>
<accession>E9GR23</accession>
<dbReference type="Pfam" id="PF00060">
    <property type="entry name" value="Lig_chan"/>
    <property type="match status" value="1"/>
</dbReference>
<dbReference type="Proteomes" id="UP000000305">
    <property type="component" value="Unassembled WGS sequence"/>
</dbReference>
<dbReference type="PhylomeDB" id="E9GR23"/>
<evidence type="ECO:0000256" key="5">
    <source>
        <dbReference type="ARBA" id="ARBA00022989"/>
    </source>
</evidence>
<evidence type="ECO:0000256" key="6">
    <source>
        <dbReference type="ARBA" id="ARBA00023065"/>
    </source>
</evidence>
<protein>
    <recommendedName>
        <fullName evidence="17">Ionotropic glutamate receptor L-glutamate and glycine-binding domain-containing protein</fullName>
    </recommendedName>
</protein>
<evidence type="ECO:0000256" key="10">
    <source>
        <dbReference type="ARBA" id="ARBA00023286"/>
    </source>
</evidence>
<keyword evidence="11" id="KW-0407">Ion channel</keyword>
<dbReference type="InterPro" id="IPR001320">
    <property type="entry name" value="Iontro_rcpt_C"/>
</dbReference>
<dbReference type="GO" id="GO:1904315">
    <property type="term" value="F:transmitter-gated monoatomic ion channel activity involved in regulation of postsynaptic membrane potential"/>
    <property type="evidence" value="ECO:0000318"/>
    <property type="project" value="GO_Central"/>
</dbReference>
<evidence type="ECO:0000259" key="14">
    <source>
        <dbReference type="SMART" id="SM00918"/>
    </source>
</evidence>
<reference evidence="15 16" key="1">
    <citation type="journal article" date="2011" name="Science">
        <title>The ecoresponsive genome of Daphnia pulex.</title>
        <authorList>
            <person name="Colbourne J.K."/>
            <person name="Pfrender M.E."/>
            <person name="Gilbert D."/>
            <person name="Thomas W.K."/>
            <person name="Tucker A."/>
            <person name="Oakley T.H."/>
            <person name="Tokishita S."/>
            <person name="Aerts A."/>
            <person name="Arnold G.J."/>
            <person name="Basu M.K."/>
            <person name="Bauer D.J."/>
            <person name="Caceres C.E."/>
            <person name="Carmel L."/>
            <person name="Casola C."/>
            <person name="Choi J.H."/>
            <person name="Detter J.C."/>
            <person name="Dong Q."/>
            <person name="Dusheyko S."/>
            <person name="Eads B.D."/>
            <person name="Frohlich T."/>
            <person name="Geiler-Samerotte K.A."/>
            <person name="Gerlach D."/>
            <person name="Hatcher P."/>
            <person name="Jogdeo S."/>
            <person name="Krijgsveld J."/>
            <person name="Kriventseva E.V."/>
            <person name="Kultz D."/>
            <person name="Laforsch C."/>
            <person name="Lindquist E."/>
            <person name="Lopez J."/>
            <person name="Manak J.R."/>
            <person name="Muller J."/>
            <person name="Pangilinan J."/>
            <person name="Patwardhan R.P."/>
            <person name="Pitluck S."/>
            <person name="Pritham E.J."/>
            <person name="Rechtsteiner A."/>
            <person name="Rho M."/>
            <person name="Rogozin I.B."/>
            <person name="Sakarya O."/>
            <person name="Salamov A."/>
            <person name="Schaack S."/>
            <person name="Shapiro H."/>
            <person name="Shiga Y."/>
            <person name="Skalitzky C."/>
            <person name="Smith Z."/>
            <person name="Souvorov A."/>
            <person name="Sung W."/>
            <person name="Tang Z."/>
            <person name="Tsuchiya D."/>
            <person name="Tu H."/>
            <person name="Vos H."/>
            <person name="Wang M."/>
            <person name="Wolf Y.I."/>
            <person name="Yamagata H."/>
            <person name="Yamada T."/>
            <person name="Ye Y."/>
            <person name="Shaw J.R."/>
            <person name="Andrews J."/>
            <person name="Crease T.J."/>
            <person name="Tang H."/>
            <person name="Lucas S.M."/>
            <person name="Robertson H.M."/>
            <person name="Bork P."/>
            <person name="Koonin E.V."/>
            <person name="Zdobnov E.M."/>
            <person name="Grigoriev I.V."/>
            <person name="Lynch M."/>
            <person name="Boore J.L."/>
        </authorList>
    </citation>
    <scope>NUCLEOTIDE SEQUENCE [LARGE SCALE GENOMIC DNA]</scope>
</reference>
<comment type="similarity">
    <text evidence="2">Belongs to the glutamate-gated ion channel (TC 1.A.10.1) family.</text>
</comment>
<dbReference type="InParanoid" id="E9GR23"/>
<dbReference type="Pfam" id="PF10613">
    <property type="entry name" value="Lig_chan-Glu_bd"/>
    <property type="match status" value="1"/>
</dbReference>
<dbReference type="KEGG" id="dpx:DAPPUDRAFT_105549"/>
<dbReference type="InterPro" id="IPR019594">
    <property type="entry name" value="Glu/Gly-bd"/>
</dbReference>
<comment type="subcellular location">
    <subcellularLocation>
        <location evidence="1">Membrane</location>
        <topology evidence="1">Multi-pass membrane protein</topology>
    </subcellularLocation>
</comment>
<dbReference type="eggNOG" id="KOG1053">
    <property type="taxonomic scope" value="Eukaryota"/>
</dbReference>
<feature type="domain" description="Ionotropic glutamate receptor L-glutamate and glycine-binding" evidence="14">
    <location>
        <begin position="99"/>
        <end position="157"/>
    </location>
</feature>
<proteinExistence type="inferred from homology"/>
<evidence type="ECO:0000256" key="9">
    <source>
        <dbReference type="ARBA" id="ARBA00023180"/>
    </source>
</evidence>
<evidence type="ECO:0000313" key="16">
    <source>
        <dbReference type="Proteomes" id="UP000000305"/>
    </source>
</evidence>
<keyword evidence="6" id="KW-0406">Ion transport</keyword>
<organism evidence="15 16">
    <name type="scientific">Daphnia pulex</name>
    <name type="common">Water flea</name>
    <dbReference type="NCBI Taxonomy" id="6669"/>
    <lineage>
        <taxon>Eukaryota</taxon>
        <taxon>Metazoa</taxon>
        <taxon>Ecdysozoa</taxon>
        <taxon>Arthropoda</taxon>
        <taxon>Crustacea</taxon>
        <taxon>Branchiopoda</taxon>
        <taxon>Diplostraca</taxon>
        <taxon>Cladocera</taxon>
        <taxon>Anomopoda</taxon>
        <taxon>Daphniidae</taxon>
        <taxon>Daphnia</taxon>
    </lineage>
</organism>
<dbReference type="SMART" id="SM00918">
    <property type="entry name" value="Lig_chan-Glu_bd"/>
    <property type="match status" value="1"/>
</dbReference>
<dbReference type="HOGENOM" id="CLU_065444_0_0_1"/>
<keyword evidence="10" id="KW-1071">Ligand-gated ion channel</keyword>
<dbReference type="OMA" id="WESATME"/>
<dbReference type="Gene3D" id="3.40.190.10">
    <property type="entry name" value="Periplasmic binding protein-like II"/>
    <property type="match status" value="2"/>
</dbReference>
<evidence type="ECO:0000256" key="2">
    <source>
        <dbReference type="ARBA" id="ARBA00008685"/>
    </source>
</evidence>
<dbReference type="GO" id="GO:0035249">
    <property type="term" value="P:synaptic transmission, glutamatergic"/>
    <property type="evidence" value="ECO:0000318"/>
    <property type="project" value="GO_Central"/>
</dbReference>
<dbReference type="SUPFAM" id="SSF53850">
    <property type="entry name" value="Periplasmic binding protein-like II"/>
    <property type="match status" value="1"/>
</dbReference>
<name>E9GR23_DAPPU</name>
<dbReference type="EMBL" id="GL732559">
    <property type="protein sequence ID" value="EFX77934.1"/>
    <property type="molecule type" value="Genomic_DNA"/>
</dbReference>
<dbReference type="SMART" id="SM00079">
    <property type="entry name" value="PBPe"/>
    <property type="match status" value="1"/>
</dbReference>
<evidence type="ECO:0000256" key="11">
    <source>
        <dbReference type="ARBA" id="ARBA00023303"/>
    </source>
</evidence>
<dbReference type="InterPro" id="IPR015683">
    <property type="entry name" value="Ionotropic_Glu_rcpt"/>
</dbReference>
<dbReference type="GO" id="GO:0004972">
    <property type="term" value="F:NMDA glutamate receptor activity"/>
    <property type="evidence" value="ECO:0000318"/>
    <property type="project" value="GO_Central"/>
</dbReference>
<keyword evidence="8" id="KW-0675">Receptor</keyword>
<dbReference type="GO" id="GO:0098839">
    <property type="term" value="C:postsynaptic density membrane"/>
    <property type="evidence" value="ECO:0000318"/>
    <property type="project" value="GO_Central"/>
</dbReference>
<evidence type="ECO:0000256" key="1">
    <source>
        <dbReference type="ARBA" id="ARBA00004141"/>
    </source>
</evidence>
<evidence type="ECO:0000259" key="13">
    <source>
        <dbReference type="SMART" id="SM00079"/>
    </source>
</evidence>
<evidence type="ECO:0000256" key="7">
    <source>
        <dbReference type="ARBA" id="ARBA00023136"/>
    </source>
</evidence>
<evidence type="ECO:0000256" key="8">
    <source>
        <dbReference type="ARBA" id="ARBA00023170"/>
    </source>
</evidence>
<keyword evidence="7 12" id="KW-0472">Membrane</keyword>
<keyword evidence="9" id="KW-0325">Glycoprotein</keyword>
<evidence type="ECO:0000256" key="4">
    <source>
        <dbReference type="ARBA" id="ARBA00022692"/>
    </source>
</evidence>
<dbReference type="GO" id="GO:0005886">
    <property type="term" value="C:plasma membrane"/>
    <property type="evidence" value="ECO:0000318"/>
    <property type="project" value="GO_Central"/>
</dbReference>
<dbReference type="GO" id="GO:0050804">
    <property type="term" value="P:modulation of chemical synaptic transmission"/>
    <property type="evidence" value="ECO:0000318"/>
    <property type="project" value="GO_Central"/>
</dbReference>
<keyword evidence="5 12" id="KW-1133">Transmembrane helix</keyword>
<evidence type="ECO:0008006" key="17">
    <source>
        <dbReference type="Google" id="ProtNLM"/>
    </source>
</evidence>
<dbReference type="FunFam" id="3.40.190.10:FF:000157">
    <property type="entry name" value="Glutamate receptor ionotropic, NMDA 2B"/>
    <property type="match status" value="1"/>
</dbReference>
<keyword evidence="4 12" id="KW-0812">Transmembrane</keyword>